<evidence type="ECO:0000256" key="6">
    <source>
        <dbReference type="ARBA" id="ARBA00023157"/>
    </source>
</evidence>
<dbReference type="InterPro" id="IPR023753">
    <property type="entry name" value="FAD/NAD-binding_dom"/>
</dbReference>
<dbReference type="EMBL" id="FN668642">
    <property type="protein sequence ID" value="CBK21392.2"/>
    <property type="molecule type" value="Genomic_DNA"/>
</dbReference>
<dbReference type="Proteomes" id="UP000008312">
    <property type="component" value="Unassembled WGS sequence"/>
</dbReference>
<protein>
    <recommendedName>
        <fullName evidence="8">Dihydrolipoyl dehydrogenase</fullName>
        <ecNumber evidence="8">1.8.1.4</ecNumber>
    </recommendedName>
</protein>
<evidence type="ECO:0000256" key="1">
    <source>
        <dbReference type="ARBA" id="ARBA00007532"/>
    </source>
</evidence>
<dbReference type="GO" id="GO:0050660">
    <property type="term" value="F:flavin adenine dinucleotide binding"/>
    <property type="evidence" value="ECO:0007669"/>
    <property type="project" value="InterPro"/>
</dbReference>
<comment type="catalytic activity">
    <reaction evidence="8">
        <text>N(6)-[(R)-dihydrolipoyl]-L-lysyl-[protein] + NAD(+) = N(6)-[(R)-lipoyl]-L-lysyl-[protein] + NADH + H(+)</text>
        <dbReference type="Rhea" id="RHEA:15045"/>
        <dbReference type="Rhea" id="RHEA-COMP:10474"/>
        <dbReference type="Rhea" id="RHEA-COMP:10475"/>
        <dbReference type="ChEBI" id="CHEBI:15378"/>
        <dbReference type="ChEBI" id="CHEBI:57540"/>
        <dbReference type="ChEBI" id="CHEBI:57945"/>
        <dbReference type="ChEBI" id="CHEBI:83099"/>
        <dbReference type="ChEBI" id="CHEBI:83100"/>
        <dbReference type="EC" id="1.8.1.4"/>
    </reaction>
</comment>
<comment type="miscellaneous">
    <text evidence="8">The active site is a redox-active disulfide bond.</text>
</comment>
<comment type="cofactor">
    <cofactor evidence="8">
        <name>FAD</name>
        <dbReference type="ChEBI" id="CHEBI:57692"/>
    </cofactor>
    <text evidence="8">Binds 1 FAD per subunit.</text>
</comment>
<dbReference type="FunFam" id="3.30.390.30:FF:000001">
    <property type="entry name" value="Dihydrolipoyl dehydrogenase"/>
    <property type="match status" value="1"/>
</dbReference>
<comment type="similarity">
    <text evidence="1 8">Belongs to the class-I pyridine nucleotide-disulfide oxidoreductase family.</text>
</comment>
<evidence type="ECO:0000256" key="4">
    <source>
        <dbReference type="ARBA" id="ARBA00023002"/>
    </source>
</evidence>
<dbReference type="InParanoid" id="D8M003"/>
<evidence type="ECO:0000256" key="5">
    <source>
        <dbReference type="ARBA" id="ARBA00023027"/>
    </source>
</evidence>
<evidence type="ECO:0000256" key="8">
    <source>
        <dbReference type="RuleBase" id="RU003692"/>
    </source>
</evidence>
<dbReference type="InterPro" id="IPR050151">
    <property type="entry name" value="Class-I_Pyr_Nuc-Dis_Oxidored"/>
</dbReference>
<dbReference type="SUPFAM" id="SSF55424">
    <property type="entry name" value="FAD/NAD-linked reductases, dimerisation (C-terminal) domain"/>
    <property type="match status" value="1"/>
</dbReference>
<accession>D8M003</accession>
<dbReference type="Pfam" id="PF02852">
    <property type="entry name" value="Pyr_redox_dim"/>
    <property type="match status" value="1"/>
</dbReference>
<feature type="domain" description="FAD/NAD(P)-binding" evidence="10">
    <location>
        <begin position="240"/>
        <end position="566"/>
    </location>
</feature>
<evidence type="ECO:0000256" key="7">
    <source>
        <dbReference type="ARBA" id="ARBA00023284"/>
    </source>
</evidence>
<keyword evidence="11" id="KW-0670">Pyruvate</keyword>
<dbReference type="PANTHER" id="PTHR22912">
    <property type="entry name" value="DISULFIDE OXIDOREDUCTASE"/>
    <property type="match status" value="1"/>
</dbReference>
<sequence length="704" mass="75592">MNAGPIPNAVTASANEEPGLYVVPVSLNVEPLPSVGVPVSNVINPVPVDMGPNNAVKTNLVSPTPEVNTRTGLEQQEQSVVYSGSYVVSQTTVPAYPPQPVYAPQPIYTPNPNNAPQPNYNAPVVYTTQPPTQSASGGDLAIQRENCTYNTPPQSPNVFLYPELPQFNPCINFTNTLYSESYSQSQQVIFCRNILHFETPVSLFIIFLPFTMLSLSRASVLAKNLPLAARYFSAAAADKFDVVVVGGGPGGYVAAIKAAQLGLKTACIEKRGTLGGTCLNVGCIPSKALLHSSLMYDEAKNTMKKHGIIVGDVSFDLKGIMKAKEKAVRGLTNGIEFLFKKNHVEYIKGAATLESDHIISTQLLAGGERKIEASNIVLATGSLSRAMPPLPVDNEKERIIDSTGALKLSKVPNRLIVVGGGVIGLELGSVWRRLGAKVEVVEFLDHIAGPNDAEVCTTLQRCLTKQGMKFRLNTKVTGSEVTESGVKVQVENKGGKQETLEADTVLVCVGRVPNTEGLGLEKVGIETDKRGCVVVDDHLRTKYPHIYAIGDLVRGPMLAHKAEDEGMMVAELIKTGHGHVNYDVIPGVVYTEPEIAMVGKTEAQLKSEGVEYTKGSFPLQANSRARAYDQPDGLIKVLADKKTNKILGVHMCGLNVSELIAEAGLAMEYGATAEDVARTCHSHPTLAEAFKEACMATYDKAIHF</sequence>
<evidence type="ECO:0000259" key="10">
    <source>
        <dbReference type="Pfam" id="PF07992"/>
    </source>
</evidence>
<feature type="domain" description="Pyridine nucleotide-disulphide oxidoreductase dimerisation" evidence="9">
    <location>
        <begin position="585"/>
        <end position="693"/>
    </location>
</feature>
<dbReference type="OrthoDB" id="361797at2759"/>
<dbReference type="Pfam" id="PF07992">
    <property type="entry name" value="Pyr_redox_2"/>
    <property type="match status" value="1"/>
</dbReference>
<evidence type="ECO:0000256" key="2">
    <source>
        <dbReference type="ARBA" id="ARBA00022630"/>
    </source>
</evidence>
<dbReference type="NCBIfam" id="TIGR01350">
    <property type="entry name" value="lipoamide_DH"/>
    <property type="match status" value="1"/>
</dbReference>
<dbReference type="InterPro" id="IPR006258">
    <property type="entry name" value="Lipoamide_DH"/>
</dbReference>
<dbReference type="InterPro" id="IPR012999">
    <property type="entry name" value="Pyr_OxRdtase_I_AS"/>
</dbReference>
<dbReference type="AlphaFoldDB" id="D8M003"/>
<dbReference type="PANTHER" id="PTHR22912:SF151">
    <property type="entry name" value="DIHYDROLIPOYL DEHYDROGENASE, MITOCHONDRIAL"/>
    <property type="match status" value="1"/>
</dbReference>
<dbReference type="InterPro" id="IPR004099">
    <property type="entry name" value="Pyr_nucl-diS_OxRdtase_dimer"/>
</dbReference>
<evidence type="ECO:0000313" key="12">
    <source>
        <dbReference type="Proteomes" id="UP000008312"/>
    </source>
</evidence>
<dbReference type="RefSeq" id="XP_012895440.1">
    <property type="nucleotide sequence ID" value="XM_013039986.1"/>
</dbReference>
<evidence type="ECO:0000256" key="3">
    <source>
        <dbReference type="ARBA" id="ARBA00022827"/>
    </source>
</evidence>
<dbReference type="FunFam" id="3.50.50.60:FF:000001">
    <property type="entry name" value="Dihydrolipoyl dehydrogenase, mitochondrial"/>
    <property type="match status" value="1"/>
</dbReference>
<name>D8M003_BLAHO</name>
<dbReference type="GO" id="GO:0004148">
    <property type="term" value="F:dihydrolipoyl dehydrogenase (NADH) activity"/>
    <property type="evidence" value="ECO:0007669"/>
    <property type="project" value="UniProtKB-EC"/>
</dbReference>
<organism evidence="11">
    <name type="scientific">Blastocystis hominis</name>
    <dbReference type="NCBI Taxonomy" id="12968"/>
    <lineage>
        <taxon>Eukaryota</taxon>
        <taxon>Sar</taxon>
        <taxon>Stramenopiles</taxon>
        <taxon>Bigyra</taxon>
        <taxon>Opalozoa</taxon>
        <taxon>Opalinata</taxon>
        <taxon>Blastocystidae</taxon>
        <taxon>Blastocystis</taxon>
    </lineage>
</organism>
<dbReference type="PROSITE" id="PS00076">
    <property type="entry name" value="PYRIDINE_REDOX_1"/>
    <property type="match status" value="1"/>
</dbReference>
<proteinExistence type="inferred from homology"/>
<dbReference type="Gene3D" id="3.50.50.60">
    <property type="entry name" value="FAD/NAD(P)-binding domain"/>
    <property type="match status" value="2"/>
</dbReference>
<dbReference type="InterPro" id="IPR016156">
    <property type="entry name" value="FAD/NAD-linked_Rdtase_dimer_sf"/>
</dbReference>
<dbReference type="GO" id="GO:0045252">
    <property type="term" value="C:oxoglutarate dehydrogenase complex"/>
    <property type="evidence" value="ECO:0007669"/>
    <property type="project" value="TreeGrafter"/>
</dbReference>
<dbReference type="EC" id="1.8.1.4" evidence="8"/>
<dbReference type="GO" id="GO:0005739">
    <property type="term" value="C:mitochondrion"/>
    <property type="evidence" value="ECO:0007669"/>
    <property type="project" value="TreeGrafter"/>
</dbReference>
<dbReference type="OMA" id="HMVGDRM"/>
<dbReference type="FunCoup" id="D8M003">
    <property type="interactions" value="296"/>
</dbReference>
<keyword evidence="7 8" id="KW-0676">Redox-active center</keyword>
<dbReference type="PRINTS" id="PR00368">
    <property type="entry name" value="FADPNR"/>
</dbReference>
<dbReference type="GeneID" id="24918807"/>
<keyword evidence="6" id="KW-1015">Disulfide bond</keyword>
<dbReference type="GO" id="GO:0006103">
    <property type="term" value="P:2-oxoglutarate metabolic process"/>
    <property type="evidence" value="ECO:0007669"/>
    <property type="project" value="TreeGrafter"/>
</dbReference>
<keyword evidence="5 8" id="KW-0520">NAD</keyword>
<dbReference type="PRINTS" id="PR00411">
    <property type="entry name" value="PNDRDTASEI"/>
</dbReference>
<keyword evidence="12" id="KW-1185">Reference proteome</keyword>
<keyword evidence="4 8" id="KW-0560">Oxidoreductase</keyword>
<dbReference type="Gene3D" id="3.30.390.30">
    <property type="match status" value="1"/>
</dbReference>
<evidence type="ECO:0000313" key="11">
    <source>
        <dbReference type="EMBL" id="CBK21392.2"/>
    </source>
</evidence>
<keyword evidence="3 8" id="KW-0274">FAD</keyword>
<gene>
    <name evidence="11" type="ORF">GSBLH_T00001564001</name>
</gene>
<dbReference type="InterPro" id="IPR036188">
    <property type="entry name" value="FAD/NAD-bd_sf"/>
</dbReference>
<keyword evidence="2 8" id="KW-0285">Flavoprotein</keyword>
<dbReference type="SUPFAM" id="SSF51905">
    <property type="entry name" value="FAD/NAD(P)-binding domain"/>
    <property type="match status" value="1"/>
</dbReference>
<evidence type="ECO:0000259" key="9">
    <source>
        <dbReference type="Pfam" id="PF02852"/>
    </source>
</evidence>
<reference evidence="11" key="1">
    <citation type="submission" date="2010-02" db="EMBL/GenBank/DDBJ databases">
        <title>Sequencing and annotation of the Blastocystis hominis genome.</title>
        <authorList>
            <person name="Wincker P."/>
        </authorList>
    </citation>
    <scope>NUCLEOTIDE SEQUENCE</scope>
    <source>
        <strain evidence="11">Singapore isolate B</strain>
    </source>
</reference>